<comment type="caution">
    <text evidence="2">The sequence shown here is derived from an EMBL/GenBank/DDBJ whole genome shotgun (WGS) entry which is preliminary data.</text>
</comment>
<keyword evidence="3" id="KW-1185">Reference proteome</keyword>
<feature type="compositionally biased region" description="Polar residues" evidence="1">
    <location>
        <begin position="43"/>
        <end position="54"/>
    </location>
</feature>
<organism evidence="2 3">
    <name type="scientific">Pristionchus fissidentatus</name>
    <dbReference type="NCBI Taxonomy" id="1538716"/>
    <lineage>
        <taxon>Eukaryota</taxon>
        <taxon>Metazoa</taxon>
        <taxon>Ecdysozoa</taxon>
        <taxon>Nematoda</taxon>
        <taxon>Chromadorea</taxon>
        <taxon>Rhabditida</taxon>
        <taxon>Rhabditina</taxon>
        <taxon>Diplogasteromorpha</taxon>
        <taxon>Diplogasteroidea</taxon>
        <taxon>Neodiplogasteridae</taxon>
        <taxon>Pristionchus</taxon>
    </lineage>
</organism>
<reference evidence="2" key="1">
    <citation type="submission" date="2023-10" db="EMBL/GenBank/DDBJ databases">
        <title>Genome assembly of Pristionchus species.</title>
        <authorList>
            <person name="Yoshida K."/>
            <person name="Sommer R.J."/>
        </authorList>
    </citation>
    <scope>NUCLEOTIDE SEQUENCE</scope>
    <source>
        <strain evidence="2">RS5133</strain>
    </source>
</reference>
<protein>
    <submittedName>
        <fullName evidence="2">Uncharacterized protein</fullName>
    </submittedName>
</protein>
<dbReference type="AlphaFoldDB" id="A0AAV5WJV8"/>
<evidence type="ECO:0000256" key="1">
    <source>
        <dbReference type="SAM" id="MobiDB-lite"/>
    </source>
</evidence>
<name>A0AAV5WJV8_9BILA</name>
<feature type="compositionally biased region" description="Basic and acidic residues" evidence="1">
    <location>
        <begin position="25"/>
        <end position="35"/>
    </location>
</feature>
<dbReference type="EMBL" id="BTSY01000006">
    <property type="protein sequence ID" value="GMT32551.1"/>
    <property type="molecule type" value="Genomic_DNA"/>
</dbReference>
<sequence>MDTKTAYAKIEPKTEGKSKMGKVTSQKEKKKEASERKKKSGTVEKTQMDGSSKSKMGKVDKTEGGGKSVMRSVMKEPQPKSDGKNTKTNYDLEEKRRKLAADRGSVRVLVKKNLFVSPKKRAEMDHRVCEKHGKVDKQRHIGRVLKLNLFKSANAREATLEKEANELCECLLRANEDANQSKKEKKKKDESKRTKKSN</sequence>
<proteinExistence type="predicted"/>
<accession>A0AAV5WJV8</accession>
<feature type="region of interest" description="Disordered" evidence="1">
    <location>
        <begin position="178"/>
        <end position="198"/>
    </location>
</feature>
<feature type="compositionally biased region" description="Basic and acidic residues" evidence="1">
    <location>
        <begin position="73"/>
        <end position="94"/>
    </location>
</feature>
<evidence type="ECO:0000313" key="2">
    <source>
        <dbReference type="EMBL" id="GMT32551.1"/>
    </source>
</evidence>
<gene>
    <name evidence="2" type="ORF">PFISCL1PPCAC_23848</name>
</gene>
<dbReference type="Proteomes" id="UP001432322">
    <property type="component" value="Unassembled WGS sequence"/>
</dbReference>
<evidence type="ECO:0000313" key="3">
    <source>
        <dbReference type="Proteomes" id="UP001432322"/>
    </source>
</evidence>
<feature type="compositionally biased region" description="Basic and acidic residues" evidence="1">
    <location>
        <begin position="178"/>
        <end position="192"/>
    </location>
</feature>
<feature type="region of interest" description="Disordered" evidence="1">
    <location>
        <begin position="1"/>
        <end position="94"/>
    </location>
</feature>